<evidence type="ECO:0000256" key="1">
    <source>
        <dbReference type="SAM" id="Coils"/>
    </source>
</evidence>
<sequence>MSDEPLTAEERAELKRLRAQNDALAKKLEQNEKALEIMETARQKLLRLRGESDSEGDTR</sequence>
<reference evidence="2" key="1">
    <citation type="submission" date="2022-12" db="EMBL/GenBank/DDBJ databases">
        <authorList>
            <person name="Krivoruchko A.V."/>
            <person name="Elkin A."/>
        </authorList>
    </citation>
    <scope>NUCLEOTIDE SEQUENCE</scope>
    <source>
        <strain evidence="2">IEGM 1388</strain>
    </source>
</reference>
<proteinExistence type="predicted"/>
<dbReference type="Proteomes" id="UP001067235">
    <property type="component" value="Unassembled WGS sequence"/>
</dbReference>
<name>A0ABT4N283_GORRU</name>
<feature type="coiled-coil region" evidence="1">
    <location>
        <begin position="7"/>
        <end position="51"/>
    </location>
</feature>
<evidence type="ECO:0008006" key="4">
    <source>
        <dbReference type="Google" id="ProtNLM"/>
    </source>
</evidence>
<keyword evidence="3" id="KW-1185">Reference proteome</keyword>
<gene>
    <name evidence="2" type="ORF">O4213_25585</name>
</gene>
<accession>A0ABT4N283</accession>
<protein>
    <recommendedName>
        <fullName evidence="4">Transposase</fullName>
    </recommendedName>
</protein>
<comment type="caution">
    <text evidence="2">The sequence shown here is derived from an EMBL/GenBank/DDBJ whole genome shotgun (WGS) entry which is preliminary data.</text>
</comment>
<keyword evidence="1" id="KW-0175">Coiled coil</keyword>
<organism evidence="2 3">
    <name type="scientific">Gordonia rubripertincta</name>
    <name type="common">Rhodococcus corallinus</name>
    <dbReference type="NCBI Taxonomy" id="36822"/>
    <lineage>
        <taxon>Bacteria</taxon>
        <taxon>Bacillati</taxon>
        <taxon>Actinomycetota</taxon>
        <taxon>Actinomycetes</taxon>
        <taxon>Mycobacteriales</taxon>
        <taxon>Gordoniaceae</taxon>
        <taxon>Gordonia</taxon>
    </lineage>
</organism>
<evidence type="ECO:0000313" key="3">
    <source>
        <dbReference type="Proteomes" id="UP001067235"/>
    </source>
</evidence>
<dbReference type="EMBL" id="JAPWIE010000009">
    <property type="protein sequence ID" value="MCZ4553383.1"/>
    <property type="molecule type" value="Genomic_DNA"/>
</dbReference>
<dbReference type="RefSeq" id="WP_143695981.1">
    <property type="nucleotide sequence ID" value="NZ_JAPWIE010000009.1"/>
</dbReference>
<evidence type="ECO:0000313" key="2">
    <source>
        <dbReference type="EMBL" id="MCZ4553383.1"/>
    </source>
</evidence>